<protein>
    <submittedName>
        <fullName evidence="2">Uncharacterized protein</fullName>
    </submittedName>
</protein>
<accession>W4LL05</accession>
<dbReference type="PROSITE" id="PS50005">
    <property type="entry name" value="TPR"/>
    <property type="match status" value="3"/>
</dbReference>
<evidence type="ECO:0000313" key="2">
    <source>
        <dbReference type="EMBL" id="ETW98380.1"/>
    </source>
</evidence>
<dbReference type="Pfam" id="PF13176">
    <property type="entry name" value="TPR_7"/>
    <property type="match status" value="1"/>
</dbReference>
<dbReference type="PROSITE" id="PS50293">
    <property type="entry name" value="TPR_REGION"/>
    <property type="match status" value="1"/>
</dbReference>
<evidence type="ECO:0000256" key="1">
    <source>
        <dbReference type="PROSITE-ProRule" id="PRU00339"/>
    </source>
</evidence>
<dbReference type="InterPro" id="IPR019734">
    <property type="entry name" value="TPR_rpt"/>
</dbReference>
<keyword evidence="1" id="KW-0802">TPR repeat</keyword>
<dbReference type="InterPro" id="IPR011990">
    <property type="entry name" value="TPR-like_helical_dom_sf"/>
</dbReference>
<keyword evidence="3" id="KW-1185">Reference proteome</keyword>
<gene>
    <name evidence="2" type="ORF">ETSY2_42910</name>
</gene>
<comment type="caution">
    <text evidence="2">The sequence shown here is derived from an EMBL/GenBank/DDBJ whole genome shotgun (WGS) entry which is preliminary data.</text>
</comment>
<dbReference type="Pfam" id="PF13424">
    <property type="entry name" value="TPR_12"/>
    <property type="match status" value="2"/>
</dbReference>
<dbReference type="SMART" id="SM00028">
    <property type="entry name" value="TPR"/>
    <property type="match status" value="6"/>
</dbReference>
<feature type="repeat" description="TPR" evidence="1">
    <location>
        <begin position="312"/>
        <end position="345"/>
    </location>
</feature>
<dbReference type="Proteomes" id="UP000019140">
    <property type="component" value="Unassembled WGS sequence"/>
</dbReference>
<dbReference type="EMBL" id="AZHX01001953">
    <property type="protein sequence ID" value="ETW98380.1"/>
    <property type="molecule type" value="Genomic_DNA"/>
</dbReference>
<feature type="repeat" description="TPR" evidence="1">
    <location>
        <begin position="151"/>
        <end position="184"/>
    </location>
</feature>
<sequence>MPIKSLLETIQGHLSEHFSHGVPLEFAIQVVGLEISVLLDKNERFPAVLQSLNHDRELYRKTFPYPVIIWLPDYAYVKLANTAPDFWAVRDGSYVFSSDMDIDTSGSPDAPFSEARDLTIWQDKFYQIPLLERSLEWIQKSEERRIFPTIADLKIKLGETYYYIGRTEKALSFFQEALSLSREPLRDAEREGRALNGIGLAQNELGDLPEAISTFCSYLELSQQAKKRDMEAIGYNHLGLVYGQEENYESAIECYQSALKINREMGRRQEEGDVLGNLGLVYRKLKNYDEALISHNNALIISREMNDLQSEAKDLGNIGLVYHESQDYETAIEYYRQALRLHQESGDKRDELNQLINLGDAWRDLDSLTESYQNYFNAYTIAQDIGYGELTVLEKLVNLPSETIHMQEEISWIEKMIARSCELENWELQFQYMDYLIDIYRRRGAGEEKREYLLRLEGLTRYLLEESENLEKLIYYEKLIDIYDELGQQEKTEEYRWALERLKITYPVRVWLESPDLDVHTPNPVLYVNHTYLFHAQIGPPHPKNSKWLDEKILKFKKIQPPTLLEKREGVKVTIDTTAKRHNVPLHKSQLPSLGQDKPLPLTGTSIGYSESLLNSELYSDAENNIPNERDSIEIELSSAISVSLQFRNGYISHDTLRVTDTRDSSSLVFTITPKIPGDYRLSITVKTKGQKYQDKFDIDLTTIEDTSKSVPIRDIYLQFARSRPLQAGDPRYVDCFEERGMGSLIERMRIPLFDSPRPLFFSGHIGDGVTTILNQLRTQLEGEDNDFVVIGQASDLLDLSDVECDEVLLTMLVIVDQALRERYPKMMEANPFQQIWETLAHIEQLPVEYDKGELDSGLFWKLTATVKDSPDVRSLVRESFKQARSQTSLLEVVNQYLAQAQEMVRSYGHRQLVVILDGFDRLPATGSIR</sequence>
<dbReference type="AlphaFoldDB" id="W4LL05"/>
<feature type="repeat" description="TPR" evidence="1">
    <location>
        <begin position="232"/>
        <end position="265"/>
    </location>
</feature>
<dbReference type="SUPFAM" id="SSF48452">
    <property type="entry name" value="TPR-like"/>
    <property type="match status" value="2"/>
</dbReference>
<proteinExistence type="predicted"/>
<reference evidence="2 3" key="1">
    <citation type="journal article" date="2014" name="Nature">
        <title>An environmental bacterial taxon with a large and distinct metabolic repertoire.</title>
        <authorList>
            <person name="Wilson M.C."/>
            <person name="Mori T."/>
            <person name="Ruckert C."/>
            <person name="Uria A.R."/>
            <person name="Helf M.J."/>
            <person name="Takada K."/>
            <person name="Gernert C."/>
            <person name="Steffens U.A."/>
            <person name="Heycke N."/>
            <person name="Schmitt S."/>
            <person name="Rinke C."/>
            <person name="Helfrich E.J."/>
            <person name="Brachmann A.O."/>
            <person name="Gurgui C."/>
            <person name="Wakimoto T."/>
            <person name="Kracht M."/>
            <person name="Crusemann M."/>
            <person name="Hentschel U."/>
            <person name="Abe I."/>
            <person name="Matsunaga S."/>
            <person name="Kalinowski J."/>
            <person name="Takeyama H."/>
            <person name="Piel J."/>
        </authorList>
    </citation>
    <scope>NUCLEOTIDE SEQUENCE [LARGE SCALE GENOMIC DNA]</scope>
    <source>
        <strain evidence="3">TSY2</strain>
    </source>
</reference>
<name>W4LL05_9BACT</name>
<dbReference type="PANTHER" id="PTHR10098">
    <property type="entry name" value="RAPSYN-RELATED"/>
    <property type="match status" value="1"/>
</dbReference>
<dbReference type="HOGENOM" id="CLU_314427_0_0_7"/>
<evidence type="ECO:0000313" key="3">
    <source>
        <dbReference type="Proteomes" id="UP000019140"/>
    </source>
</evidence>
<dbReference type="Gene3D" id="1.25.40.10">
    <property type="entry name" value="Tetratricopeptide repeat domain"/>
    <property type="match status" value="2"/>
</dbReference>
<organism evidence="2 3">
    <name type="scientific">Candidatus Entotheonella gemina</name>
    <dbReference type="NCBI Taxonomy" id="1429439"/>
    <lineage>
        <taxon>Bacteria</taxon>
        <taxon>Pseudomonadati</taxon>
        <taxon>Nitrospinota/Tectimicrobiota group</taxon>
        <taxon>Candidatus Tectimicrobiota</taxon>
        <taxon>Candidatus Entotheonellia</taxon>
        <taxon>Candidatus Entotheonellales</taxon>
        <taxon>Candidatus Entotheonellaceae</taxon>
        <taxon>Candidatus Entotheonella</taxon>
    </lineage>
</organism>